<dbReference type="EMBL" id="LXPS01000039">
    <property type="protein sequence ID" value="OAE37716.1"/>
    <property type="molecule type" value="Genomic_DNA"/>
</dbReference>
<sequence>MACPRCLTGKLVMDVGSFNRREPDYITELLQNEGTAHEMSSGTFVGFLCCDENDCGEYVAVSGKYSSESHLFDDPYTGEMTDHVVSEYLPEAMIPAPQIIPYPDNLNSDSKAHLSRAFALFWSDHASCANRLRIVVEYLLDQLSIPRVGQKGQRKNARLDLADRIDLLKTAKPGHDGALNALRFVGNVGSHEGVVDFEDLLTCFEVLEDIMIELIEGRRDKLNQRIQEINSRKGKPKP</sequence>
<proteinExistence type="predicted"/>
<gene>
    <name evidence="2" type="ORF">A7J57_08780</name>
</gene>
<dbReference type="Pfam" id="PF13643">
    <property type="entry name" value="DUF4145"/>
    <property type="match status" value="1"/>
</dbReference>
<feature type="domain" description="DUF4145" evidence="1">
    <location>
        <begin position="116"/>
        <end position="208"/>
    </location>
</feature>
<name>A0A176WY08_AGRTU</name>
<evidence type="ECO:0000259" key="1">
    <source>
        <dbReference type="Pfam" id="PF13643"/>
    </source>
</evidence>
<evidence type="ECO:0000313" key="3">
    <source>
        <dbReference type="Proteomes" id="UP000077098"/>
    </source>
</evidence>
<dbReference type="InterPro" id="IPR025285">
    <property type="entry name" value="DUF4145"/>
</dbReference>
<reference evidence="2 3" key="1">
    <citation type="submission" date="2016-05" db="EMBL/GenBank/DDBJ databases">
        <authorList>
            <person name="Lavstsen T."/>
            <person name="Jespersen J.S."/>
        </authorList>
    </citation>
    <scope>NUCLEOTIDE SEQUENCE [LARGE SCALE GENOMIC DNA]</scope>
    <source>
        <strain evidence="2 3">KCJ1736</strain>
    </source>
</reference>
<accession>A0A176WY08</accession>
<dbReference type="Proteomes" id="UP000077098">
    <property type="component" value="Unassembled WGS sequence"/>
</dbReference>
<organism evidence="2 3">
    <name type="scientific">Agrobacterium tumefaciens</name>
    <dbReference type="NCBI Taxonomy" id="358"/>
    <lineage>
        <taxon>Bacteria</taxon>
        <taxon>Pseudomonadati</taxon>
        <taxon>Pseudomonadota</taxon>
        <taxon>Alphaproteobacteria</taxon>
        <taxon>Hyphomicrobiales</taxon>
        <taxon>Rhizobiaceae</taxon>
        <taxon>Rhizobium/Agrobacterium group</taxon>
        <taxon>Agrobacterium</taxon>
        <taxon>Agrobacterium tumefaciens complex</taxon>
    </lineage>
</organism>
<dbReference type="AlphaFoldDB" id="A0A176WY08"/>
<protein>
    <recommendedName>
        <fullName evidence="1">DUF4145 domain-containing protein</fullName>
    </recommendedName>
</protein>
<comment type="caution">
    <text evidence="2">The sequence shown here is derived from an EMBL/GenBank/DDBJ whole genome shotgun (WGS) entry which is preliminary data.</text>
</comment>
<evidence type="ECO:0000313" key="2">
    <source>
        <dbReference type="EMBL" id="OAE37716.1"/>
    </source>
</evidence>